<evidence type="ECO:0000259" key="10">
    <source>
        <dbReference type="PROSITE" id="PS50893"/>
    </source>
</evidence>
<evidence type="ECO:0000256" key="9">
    <source>
        <dbReference type="ARBA" id="ARBA00023136"/>
    </source>
</evidence>
<keyword evidence="3" id="KW-1003">Cell membrane</keyword>
<dbReference type="InterPro" id="IPR027417">
    <property type="entry name" value="P-loop_NTPase"/>
</dbReference>
<dbReference type="NCBIfam" id="NF010069">
    <property type="entry name" value="PRK13549.1"/>
    <property type="match status" value="1"/>
</dbReference>
<evidence type="ECO:0000256" key="8">
    <source>
        <dbReference type="ARBA" id="ARBA00022967"/>
    </source>
</evidence>
<dbReference type="OrthoDB" id="9771863at2"/>
<evidence type="ECO:0000313" key="11">
    <source>
        <dbReference type="EMBL" id="KKI52421.1"/>
    </source>
</evidence>
<dbReference type="GO" id="GO:0005886">
    <property type="term" value="C:plasma membrane"/>
    <property type="evidence" value="ECO:0007669"/>
    <property type="project" value="UniProtKB-SubCell"/>
</dbReference>
<evidence type="ECO:0000256" key="6">
    <source>
        <dbReference type="ARBA" id="ARBA00022741"/>
    </source>
</evidence>
<keyword evidence="9" id="KW-0472">Membrane</keyword>
<feature type="domain" description="ABC transporter" evidence="10">
    <location>
        <begin position="6"/>
        <end position="243"/>
    </location>
</feature>
<dbReference type="Proteomes" id="UP000034076">
    <property type="component" value="Unassembled WGS sequence"/>
</dbReference>
<dbReference type="CDD" id="cd03215">
    <property type="entry name" value="ABC_Carb_Monos_II"/>
    <property type="match status" value="1"/>
</dbReference>
<dbReference type="InterPro" id="IPR050107">
    <property type="entry name" value="ABC_carbohydrate_import_ATPase"/>
</dbReference>
<dbReference type="EMBL" id="LAYJ01000013">
    <property type="protein sequence ID" value="KKI52421.1"/>
    <property type="molecule type" value="Genomic_DNA"/>
</dbReference>
<dbReference type="PATRIC" id="fig|270498.16.peg.2250"/>
<keyword evidence="8" id="KW-1278">Translocase</keyword>
<dbReference type="PANTHER" id="PTHR43790:SF1">
    <property type="entry name" value="XYLOSE IMPORT ATP-BINDING PROTEIN XYLG"/>
    <property type="match status" value="1"/>
</dbReference>
<dbReference type="PROSITE" id="PS50893">
    <property type="entry name" value="ABC_TRANSPORTER_2"/>
    <property type="match status" value="2"/>
</dbReference>
<gene>
    <name evidence="11" type="ORF">CHK_0038</name>
</gene>
<dbReference type="PROSITE" id="PS00211">
    <property type="entry name" value="ABC_TRANSPORTER_1"/>
    <property type="match status" value="1"/>
</dbReference>
<dbReference type="PANTHER" id="PTHR43790">
    <property type="entry name" value="CARBOHYDRATE TRANSPORT ATP-BINDING PROTEIN MG119-RELATED"/>
    <property type="match status" value="1"/>
</dbReference>
<dbReference type="InterPro" id="IPR003593">
    <property type="entry name" value="AAA+_ATPase"/>
</dbReference>
<evidence type="ECO:0000256" key="1">
    <source>
        <dbReference type="ARBA" id="ARBA00004202"/>
    </source>
</evidence>
<dbReference type="InterPro" id="IPR017871">
    <property type="entry name" value="ABC_transporter-like_CS"/>
</dbReference>
<name>A0A0M2NN40_9FIRM</name>
<keyword evidence="2" id="KW-0813">Transport</keyword>
<feature type="domain" description="ABC transporter" evidence="10">
    <location>
        <begin position="260"/>
        <end position="504"/>
    </location>
</feature>
<dbReference type="AlphaFoldDB" id="A0A0M2NN40"/>
<reference evidence="11 12" key="1">
    <citation type="submission" date="2015-04" db="EMBL/GenBank/DDBJ databases">
        <title>Draft genome sequence of bacteremic isolate Catabacter hongkongensis type strain HKU16T.</title>
        <authorList>
            <person name="Lau S.K."/>
            <person name="Teng J.L."/>
            <person name="Huang Y."/>
            <person name="Curreem S.O."/>
            <person name="Tsui S.K."/>
            <person name="Woo P.C."/>
        </authorList>
    </citation>
    <scope>NUCLEOTIDE SEQUENCE [LARGE SCALE GENOMIC DNA]</scope>
    <source>
        <strain evidence="11 12">HKU16</strain>
    </source>
</reference>
<comment type="caution">
    <text evidence="11">The sequence shown here is derived from an EMBL/GenBank/DDBJ whole genome shotgun (WGS) entry which is preliminary data.</text>
</comment>
<proteinExistence type="predicted"/>
<evidence type="ECO:0000256" key="7">
    <source>
        <dbReference type="ARBA" id="ARBA00022840"/>
    </source>
</evidence>
<dbReference type="FunFam" id="3.40.50.300:FF:000127">
    <property type="entry name" value="Ribose import ATP-binding protein RbsA"/>
    <property type="match status" value="1"/>
</dbReference>
<evidence type="ECO:0000313" key="12">
    <source>
        <dbReference type="Proteomes" id="UP000034076"/>
    </source>
</evidence>
<dbReference type="GO" id="GO:0005524">
    <property type="term" value="F:ATP binding"/>
    <property type="evidence" value="ECO:0007669"/>
    <property type="project" value="UniProtKB-KW"/>
</dbReference>
<keyword evidence="12" id="KW-1185">Reference proteome</keyword>
<keyword evidence="7 11" id="KW-0067">ATP-binding</keyword>
<dbReference type="Pfam" id="PF00005">
    <property type="entry name" value="ABC_tran"/>
    <property type="match status" value="2"/>
</dbReference>
<dbReference type="SUPFAM" id="SSF52540">
    <property type="entry name" value="P-loop containing nucleoside triphosphate hydrolases"/>
    <property type="match status" value="2"/>
</dbReference>
<accession>A0A0M2NN40</accession>
<dbReference type="InterPro" id="IPR003439">
    <property type="entry name" value="ABC_transporter-like_ATP-bd"/>
</dbReference>
<protein>
    <submittedName>
        <fullName evidence="11">Ribose ABC transport system, ATP-binding protein RbsA</fullName>
    </submittedName>
</protein>
<keyword evidence="4" id="KW-0762">Sugar transport</keyword>
<evidence type="ECO:0000256" key="4">
    <source>
        <dbReference type="ARBA" id="ARBA00022597"/>
    </source>
</evidence>
<comment type="subcellular location">
    <subcellularLocation>
        <location evidence="1">Cell membrane</location>
        <topology evidence="1">Peripheral membrane protein</topology>
    </subcellularLocation>
</comment>
<dbReference type="SMART" id="SM00382">
    <property type="entry name" value="AAA"/>
    <property type="match status" value="2"/>
</dbReference>
<evidence type="ECO:0000256" key="2">
    <source>
        <dbReference type="ARBA" id="ARBA00022448"/>
    </source>
</evidence>
<dbReference type="STRING" id="270498.CHK_0038"/>
<organism evidence="11 12">
    <name type="scientific">Christensenella hongkongensis</name>
    <dbReference type="NCBI Taxonomy" id="270498"/>
    <lineage>
        <taxon>Bacteria</taxon>
        <taxon>Bacillati</taxon>
        <taxon>Bacillota</taxon>
        <taxon>Clostridia</taxon>
        <taxon>Christensenellales</taxon>
        <taxon>Christensenellaceae</taxon>
        <taxon>Christensenella</taxon>
    </lineage>
</organism>
<keyword evidence="6" id="KW-0547">Nucleotide-binding</keyword>
<dbReference type="GO" id="GO:0016887">
    <property type="term" value="F:ATP hydrolysis activity"/>
    <property type="evidence" value="ECO:0007669"/>
    <property type="project" value="InterPro"/>
</dbReference>
<dbReference type="Gene3D" id="3.40.50.300">
    <property type="entry name" value="P-loop containing nucleotide triphosphate hydrolases"/>
    <property type="match status" value="2"/>
</dbReference>
<evidence type="ECO:0000256" key="3">
    <source>
        <dbReference type="ARBA" id="ARBA00022475"/>
    </source>
</evidence>
<dbReference type="RefSeq" id="WP_046441832.1">
    <property type="nucleotide sequence ID" value="NZ_LAYJ01000013.1"/>
</dbReference>
<sequence length="504" mass="56128">MSEYILEMKDITKRFPGVLALDQMNVGVKRGEVHALCGENGAGKSTLIKIICGMYPYGSYEGELMIDGELQKNTTIEEAENKGVVCIQQELALVEELSIQENIYMKEPPNRHGIVQWEELYCKTKNILKRVSLNVDPRTKVKHLGVGQKQLVEIARALTSNPKILILDEPTAALTDSEVEILLKIVENLRDEGVTCIYISHKLDEVFAISDTITVIRDGKKIHTAPAKELTKETLITHMVGRPLEQQFPRERHTAGEIVMEVKNLTVYDETEPTIKRADDVSLQIRKGEILGIAGLMGSGRSEMFASIFGAYAGKREGEILIRGKKVNNATPLESIKNGYCMLSEDRKLNGLNLMMNVRENATMASLEKFSRVVVNESAEIKYVQEQIDQLRIKTPTMEMQVSNLSGGNQQKVVIAKWLLAKPDILVVDEPTRGVDVGAKYEIYKILNALVDQGIAVVMISSELEEILGMSDRILVVNLGKIKGELDIQDASQETIMNCALAMD</sequence>
<evidence type="ECO:0000256" key="5">
    <source>
        <dbReference type="ARBA" id="ARBA00022737"/>
    </source>
</evidence>
<keyword evidence="5" id="KW-0677">Repeat</keyword>
<dbReference type="CDD" id="cd03216">
    <property type="entry name" value="ABC_Carb_Monos_I"/>
    <property type="match status" value="1"/>
</dbReference>